<sequence length="195" mass="21529">MAGENGIGGLDRFIAAAINWTGLSEAEVRAKTEHEKELARLKRERAKERKVFLAKAEEMIEQHGVVVRSDLHGSQTTIVRRTPHSPFHSVLGPIDLFLEQKDVRNPQPEDNRLYVEHDVTIKGITQGEPGGEKTLFTVGWNSMEEGGEVQSRGPYNSYSARLAISTLEDWQIANAALDHIAAGLSASEVADRSSE</sequence>
<name>A0A1F7GF23_9BACT</name>
<dbReference type="AlphaFoldDB" id="A0A1F7GF23"/>
<evidence type="ECO:0000313" key="2">
    <source>
        <dbReference type="EMBL" id="OGK17499.1"/>
    </source>
</evidence>
<dbReference type="EMBL" id="MFZH01000044">
    <property type="protein sequence ID" value="OGK17499.1"/>
    <property type="molecule type" value="Genomic_DNA"/>
</dbReference>
<evidence type="ECO:0000313" key="3">
    <source>
        <dbReference type="Proteomes" id="UP000176850"/>
    </source>
</evidence>
<comment type="caution">
    <text evidence="2">The sequence shown here is derived from an EMBL/GenBank/DDBJ whole genome shotgun (WGS) entry which is preliminary data.</text>
</comment>
<keyword evidence="1" id="KW-0175">Coiled coil</keyword>
<proteinExistence type="predicted"/>
<reference evidence="2 3" key="1">
    <citation type="journal article" date="2016" name="Nat. Commun.">
        <title>Thousands of microbial genomes shed light on interconnected biogeochemical processes in an aquifer system.</title>
        <authorList>
            <person name="Anantharaman K."/>
            <person name="Brown C.T."/>
            <person name="Hug L.A."/>
            <person name="Sharon I."/>
            <person name="Castelle C.J."/>
            <person name="Probst A.J."/>
            <person name="Thomas B.C."/>
            <person name="Singh A."/>
            <person name="Wilkins M.J."/>
            <person name="Karaoz U."/>
            <person name="Brodie E.L."/>
            <person name="Williams K.H."/>
            <person name="Hubbard S.S."/>
            <person name="Banfield J.F."/>
        </authorList>
    </citation>
    <scope>NUCLEOTIDE SEQUENCE [LARGE SCALE GENOMIC DNA]</scope>
</reference>
<organism evidence="2 3">
    <name type="scientific">Candidatus Roizmanbacteria bacterium RIFCSPHIGHO2_01_FULL_39_24</name>
    <dbReference type="NCBI Taxonomy" id="1802032"/>
    <lineage>
        <taxon>Bacteria</taxon>
        <taxon>Candidatus Roizmaniibacteriota</taxon>
    </lineage>
</organism>
<accession>A0A1F7GF23</accession>
<feature type="coiled-coil region" evidence="1">
    <location>
        <begin position="24"/>
        <end position="51"/>
    </location>
</feature>
<evidence type="ECO:0000256" key="1">
    <source>
        <dbReference type="SAM" id="Coils"/>
    </source>
</evidence>
<gene>
    <name evidence="2" type="ORF">A2799_03145</name>
</gene>
<protein>
    <submittedName>
        <fullName evidence="2">Uncharacterized protein</fullName>
    </submittedName>
</protein>
<dbReference type="Proteomes" id="UP000176850">
    <property type="component" value="Unassembled WGS sequence"/>
</dbReference>